<dbReference type="PANTHER" id="PTHR45181">
    <property type="entry name" value="HEAT SHOCK PROTEIN DNAJ WITH TETRATRICOPEPTIDE REPEAT-CONTAINING PROTEIN"/>
    <property type="match status" value="1"/>
</dbReference>
<evidence type="ECO:0000256" key="1">
    <source>
        <dbReference type="SAM" id="Coils"/>
    </source>
</evidence>
<dbReference type="InterPro" id="IPR001623">
    <property type="entry name" value="DnaJ_domain"/>
</dbReference>
<evidence type="ECO:0000259" key="3">
    <source>
        <dbReference type="PROSITE" id="PS50076"/>
    </source>
</evidence>
<reference evidence="4" key="5">
    <citation type="journal article" date="2021" name="G3 (Bethesda)">
        <title>Aegilops tauschii genome assembly Aet v5.0 features greater sequence contiguity and improved annotation.</title>
        <authorList>
            <person name="Wang L."/>
            <person name="Zhu T."/>
            <person name="Rodriguez J.C."/>
            <person name="Deal K.R."/>
            <person name="Dubcovsky J."/>
            <person name="McGuire P.E."/>
            <person name="Lux T."/>
            <person name="Spannagl M."/>
            <person name="Mayer K.F.X."/>
            <person name="Baldrich P."/>
            <person name="Meyers B.C."/>
            <person name="Huo N."/>
            <person name="Gu Y.Q."/>
            <person name="Zhou H."/>
            <person name="Devos K.M."/>
            <person name="Bennetzen J.L."/>
            <person name="Unver T."/>
            <person name="Budak H."/>
            <person name="Gulick P.J."/>
            <person name="Galiba G."/>
            <person name="Kalapos B."/>
            <person name="Nelson D.R."/>
            <person name="Li P."/>
            <person name="You F.M."/>
            <person name="Luo M.C."/>
            <person name="Dvorak J."/>
        </authorList>
    </citation>
    <scope>NUCLEOTIDE SEQUENCE [LARGE SCALE GENOMIC DNA]</scope>
    <source>
        <strain evidence="4">cv. AL8/78</strain>
    </source>
</reference>
<evidence type="ECO:0000313" key="5">
    <source>
        <dbReference type="Proteomes" id="UP000015105"/>
    </source>
</evidence>
<feature type="domain" description="J" evidence="3">
    <location>
        <begin position="1068"/>
        <end position="1148"/>
    </location>
</feature>
<name>A0A453EQH7_AEGTS</name>
<dbReference type="AlphaFoldDB" id="A0A453EQH7"/>
<dbReference type="Gene3D" id="1.25.40.10">
    <property type="entry name" value="Tetratricopeptide repeat domain"/>
    <property type="match status" value="3"/>
</dbReference>
<dbReference type="EnsemblPlants" id="AET3Gv20424100.4">
    <property type="protein sequence ID" value="AET3Gv20424100.4"/>
    <property type="gene ID" value="AET3Gv20424100"/>
</dbReference>
<evidence type="ECO:0000313" key="4">
    <source>
        <dbReference type="EnsemblPlants" id="AET3Gv20424100.4"/>
    </source>
</evidence>
<dbReference type="SMART" id="SM00028">
    <property type="entry name" value="TPR"/>
    <property type="match status" value="7"/>
</dbReference>
<keyword evidence="5" id="KW-1185">Reference proteome</keyword>
<dbReference type="PRINTS" id="PR00625">
    <property type="entry name" value="JDOMAIN"/>
</dbReference>
<dbReference type="SUPFAM" id="SSF48452">
    <property type="entry name" value="TPR-like"/>
    <property type="match status" value="2"/>
</dbReference>
<feature type="compositionally biased region" description="Low complexity" evidence="2">
    <location>
        <begin position="36"/>
        <end position="71"/>
    </location>
</feature>
<feature type="compositionally biased region" description="Basic residues" evidence="2">
    <location>
        <begin position="72"/>
        <end position="81"/>
    </location>
</feature>
<dbReference type="GO" id="GO:0005783">
    <property type="term" value="C:endoplasmic reticulum"/>
    <property type="evidence" value="ECO:0007669"/>
    <property type="project" value="UniProtKB-ARBA"/>
</dbReference>
<feature type="region of interest" description="Disordered" evidence="2">
    <location>
        <begin position="195"/>
        <end position="214"/>
    </location>
</feature>
<dbReference type="InterPro" id="IPR011990">
    <property type="entry name" value="TPR-like_helical_dom_sf"/>
</dbReference>
<reference evidence="4" key="3">
    <citation type="journal article" date="2017" name="Nature">
        <title>Genome sequence of the progenitor of the wheat D genome Aegilops tauschii.</title>
        <authorList>
            <person name="Luo M.C."/>
            <person name="Gu Y.Q."/>
            <person name="Puiu D."/>
            <person name="Wang H."/>
            <person name="Twardziok S.O."/>
            <person name="Deal K.R."/>
            <person name="Huo N."/>
            <person name="Zhu T."/>
            <person name="Wang L."/>
            <person name="Wang Y."/>
            <person name="McGuire P.E."/>
            <person name="Liu S."/>
            <person name="Long H."/>
            <person name="Ramasamy R.K."/>
            <person name="Rodriguez J.C."/>
            <person name="Van S.L."/>
            <person name="Yuan L."/>
            <person name="Wang Z."/>
            <person name="Xia Z."/>
            <person name="Xiao L."/>
            <person name="Anderson O.D."/>
            <person name="Ouyang S."/>
            <person name="Liang Y."/>
            <person name="Zimin A.V."/>
            <person name="Pertea G."/>
            <person name="Qi P."/>
            <person name="Bennetzen J.L."/>
            <person name="Dai X."/>
            <person name="Dawson M.W."/>
            <person name="Muller H.G."/>
            <person name="Kugler K."/>
            <person name="Rivarola-Duarte L."/>
            <person name="Spannagl M."/>
            <person name="Mayer K.F.X."/>
            <person name="Lu F.H."/>
            <person name="Bevan M.W."/>
            <person name="Leroy P."/>
            <person name="Li P."/>
            <person name="You F.M."/>
            <person name="Sun Q."/>
            <person name="Liu Z."/>
            <person name="Lyons E."/>
            <person name="Wicker T."/>
            <person name="Salzberg S.L."/>
            <person name="Devos K.M."/>
            <person name="Dvorak J."/>
        </authorList>
    </citation>
    <scope>NUCLEOTIDE SEQUENCE [LARGE SCALE GENOMIC DNA]</scope>
    <source>
        <strain evidence="4">cv. AL8/78</strain>
    </source>
</reference>
<dbReference type="STRING" id="200361.A0A453EQH7"/>
<feature type="region of interest" description="Disordered" evidence="2">
    <location>
        <begin position="1"/>
        <end position="126"/>
    </location>
</feature>
<feature type="coiled-coil region" evidence="1">
    <location>
        <begin position="1004"/>
        <end position="1060"/>
    </location>
</feature>
<dbReference type="PROSITE" id="PS50076">
    <property type="entry name" value="DNAJ_2"/>
    <property type="match status" value="1"/>
</dbReference>
<reference evidence="4" key="4">
    <citation type="submission" date="2019-03" db="UniProtKB">
        <authorList>
            <consortium name="EnsemblPlants"/>
        </authorList>
    </citation>
    <scope>IDENTIFICATION</scope>
</reference>
<dbReference type="CDD" id="cd06257">
    <property type="entry name" value="DnaJ"/>
    <property type="match status" value="1"/>
</dbReference>
<evidence type="ECO:0000256" key="2">
    <source>
        <dbReference type="SAM" id="MobiDB-lite"/>
    </source>
</evidence>
<dbReference type="Pfam" id="PF00226">
    <property type="entry name" value="DnaJ"/>
    <property type="match status" value="1"/>
</dbReference>
<keyword evidence="1" id="KW-0175">Coiled coil</keyword>
<dbReference type="PANTHER" id="PTHR45181:SF14">
    <property type="entry name" value="TETRATRICOPEPTIDE REPEAT (TPR)-LIKE SUPERFAMILY PROTEIN"/>
    <property type="match status" value="1"/>
</dbReference>
<accession>A0A453EQH7</accession>
<dbReference type="SUPFAM" id="SSF46565">
    <property type="entry name" value="Chaperone J-domain"/>
    <property type="match status" value="1"/>
</dbReference>
<dbReference type="Gramene" id="AET3Gv20424100.4">
    <property type="protein sequence ID" value="AET3Gv20424100.4"/>
    <property type="gene ID" value="AET3Gv20424100"/>
</dbReference>
<dbReference type="InterPro" id="IPR019734">
    <property type="entry name" value="TPR_rpt"/>
</dbReference>
<reference evidence="5" key="1">
    <citation type="journal article" date="2014" name="Science">
        <title>Ancient hybridizations among the ancestral genomes of bread wheat.</title>
        <authorList>
            <consortium name="International Wheat Genome Sequencing Consortium,"/>
            <person name="Marcussen T."/>
            <person name="Sandve S.R."/>
            <person name="Heier L."/>
            <person name="Spannagl M."/>
            <person name="Pfeifer M."/>
            <person name="Jakobsen K.S."/>
            <person name="Wulff B.B."/>
            <person name="Steuernagel B."/>
            <person name="Mayer K.F."/>
            <person name="Olsen O.A."/>
        </authorList>
    </citation>
    <scope>NUCLEOTIDE SEQUENCE [LARGE SCALE GENOMIC DNA]</scope>
    <source>
        <strain evidence="5">cv. AL8/78</strain>
    </source>
</reference>
<protein>
    <recommendedName>
        <fullName evidence="3">J domain-containing protein</fullName>
    </recommendedName>
</protein>
<dbReference type="Proteomes" id="UP000015105">
    <property type="component" value="Chromosome 3D"/>
</dbReference>
<organism evidence="4 5">
    <name type="scientific">Aegilops tauschii subsp. strangulata</name>
    <name type="common">Goatgrass</name>
    <dbReference type="NCBI Taxonomy" id="200361"/>
    <lineage>
        <taxon>Eukaryota</taxon>
        <taxon>Viridiplantae</taxon>
        <taxon>Streptophyta</taxon>
        <taxon>Embryophyta</taxon>
        <taxon>Tracheophyta</taxon>
        <taxon>Spermatophyta</taxon>
        <taxon>Magnoliopsida</taxon>
        <taxon>Liliopsida</taxon>
        <taxon>Poales</taxon>
        <taxon>Poaceae</taxon>
        <taxon>BOP clade</taxon>
        <taxon>Pooideae</taxon>
        <taxon>Triticodae</taxon>
        <taxon>Triticeae</taxon>
        <taxon>Triticinae</taxon>
        <taxon>Aegilops</taxon>
    </lineage>
</organism>
<sequence>SIQSISRLSLSVYGPHPCPAGKRNPRRPRAAADVKPPSAAHALLSRAAHPMDPSPDPLAASAPFPTIPAATHRPRVARPRRQAAPFRSDHSGASCSPSRRLGGDPSSFAAGAGSRPSTAGGSRPSAFVFGADASTSNRAVAEDPASAGSWGSSRGANFVFGSGVSARSEMKRSSSVGSSAASLCSLSAAADELVQDSSGKQRDDRAHVSRGNDSVLEINSRGTFGASESNLKSHEVFRPSILHGVAKQRDEGRGMLSQTVGCKSTETNSSLVGQAVNATKCTDRNDSMEVPMDCGNSSVGDSVDKVYFTKDGSKLSATGVNVKHDLFVFGGRASAQHSLFTANTEQSNFKKLDSSDKEEVTCSSEQLGLSATEDGRCIKSQLAPGSRNGGAPHSRPCQVHETEKASNTAPFSIGAQDDIVKVSFTKLPDGMQTQVGAASGLGECRSFDGRSVSLQEHNLASGDKGVIKAMSMNRRAVKPKKFSSTRQVSSLRNALAPDSFSGKVTPETNFSMEQSGKVGLRLEGSDNSGPEVADATQTAESSHDGAGLTFAANLESCGNSDLIFASSTFDRIKLGSQRQQNRSSEGMTTHTNFVQSLPTSAISLAHTKVSASQPGTVLAPQWTEYSKAEPTVVTCTKTGNFRYQEDCETWRIRGNQAYAAGQLAKAEECYTHGINSVSQNQASQKALMLCYSNRAATRISLGRMRDALSDCRKATEIDSSFLKAQVRAANCLLALGDVEEAQKGFEICLKSNHAASLDRKVIEEASDGLQKAQKVSTFMLQSKEYLVKKEFDKIPSALQMITDALSISIHSDNLMKMKAEALLLLRRYEELIQFCEETLQLAERNSVPLCLDEHLENINLDSYGFSVKSWRYYLIAKSYFFIGKLEEAHQFLKKYEQTTPAEYKCGKQSQQSVSLLSKTISELLRLKVAGNEAFQAGKYSEAVEHYTAALLSNAESLHFSAICFGNRAAAYQAMGQILDAIADCSLAIALDTSYCKVISRRASLYELIRDYDQAENDLRRLISLLEEQLQDNMSMPSEKLDNVRNNLHRANLRLSALERDARKRTSLNMYLILGIEPSCSAVDIKRAYRKAALRHHPDKAGNFLVRSENIDDTVWSEIVNAIRRDADYLFKIIGKAYAILSDPTMKNK</sequence>
<dbReference type="Gene3D" id="1.10.287.110">
    <property type="entry name" value="DnaJ domain"/>
    <property type="match status" value="1"/>
</dbReference>
<proteinExistence type="predicted"/>
<reference evidence="5" key="2">
    <citation type="journal article" date="2017" name="Nat. Plants">
        <title>The Aegilops tauschii genome reveals multiple impacts of transposons.</title>
        <authorList>
            <person name="Zhao G."/>
            <person name="Zou C."/>
            <person name="Li K."/>
            <person name="Wang K."/>
            <person name="Li T."/>
            <person name="Gao L."/>
            <person name="Zhang X."/>
            <person name="Wang H."/>
            <person name="Yang Z."/>
            <person name="Liu X."/>
            <person name="Jiang W."/>
            <person name="Mao L."/>
            <person name="Kong X."/>
            <person name="Jiao Y."/>
            <person name="Jia J."/>
        </authorList>
    </citation>
    <scope>NUCLEOTIDE SEQUENCE [LARGE SCALE GENOMIC DNA]</scope>
    <source>
        <strain evidence="5">cv. AL8/78</strain>
    </source>
</reference>
<dbReference type="SMART" id="SM00271">
    <property type="entry name" value="DnaJ"/>
    <property type="match status" value="1"/>
</dbReference>
<dbReference type="InterPro" id="IPR036869">
    <property type="entry name" value="J_dom_sf"/>
</dbReference>